<keyword evidence="3 9" id="KW-0812">Transmembrane</keyword>
<dbReference type="GO" id="GO:0046514">
    <property type="term" value="P:ceramide catabolic process"/>
    <property type="evidence" value="ECO:0007669"/>
    <property type="project" value="TreeGrafter"/>
</dbReference>
<evidence type="ECO:0000256" key="1">
    <source>
        <dbReference type="ARBA" id="ARBA00004141"/>
    </source>
</evidence>
<dbReference type="Proteomes" id="UP000031668">
    <property type="component" value="Unassembled WGS sequence"/>
</dbReference>
<accession>A0A0C2JZQ9</accession>
<evidence type="ECO:0000256" key="8">
    <source>
        <dbReference type="PIRSR" id="PIRSR608901-2"/>
    </source>
</evidence>
<dbReference type="AlphaFoldDB" id="A0A0C2JZQ9"/>
<evidence type="ECO:0000256" key="5">
    <source>
        <dbReference type="ARBA" id="ARBA00022989"/>
    </source>
</evidence>
<keyword evidence="7" id="KW-0479">Metal-binding</keyword>
<dbReference type="OrthoDB" id="8939043at2759"/>
<dbReference type="Pfam" id="PF05875">
    <property type="entry name" value="Ceramidase"/>
    <property type="match status" value="1"/>
</dbReference>
<feature type="transmembrane region" description="Helical" evidence="9">
    <location>
        <begin position="236"/>
        <end position="259"/>
    </location>
</feature>
<sequence>MHFSLKSVRAIPEKRNDEHTILVRKAYAESFTLIEEQFPWRNIIFLDEVGFNVSMRIKKGRSLVGTTPVSNIKNVSHHPYNKNTFKDYIGNLTNYLENNSLGPCVFIMDNVAFHKCDKARISTPYSPFLNPIENMFSKWKNVVKRSNCMNEEQILMSMNSGVREITEADCDGWYRNMKKFYGDPKYNKRGYWDPLTSLIDWCEENYIDRNTISNIAYLVVFVAALKKRRSKDFYNYFYSYTILSIIHSHLVMAIGSGLFHATLKYRAQLLDEFPMILLVNFLFFDA</sequence>
<comment type="function">
    <text evidence="9">Hydrolyzes the sphingolipid ceramide into sphingosine and free fatty acid.</text>
</comment>
<dbReference type="GO" id="GO:0003676">
    <property type="term" value="F:nucleic acid binding"/>
    <property type="evidence" value="ECO:0007669"/>
    <property type="project" value="InterPro"/>
</dbReference>
<dbReference type="EMBL" id="JWZT01000019">
    <property type="protein sequence ID" value="KII75143.1"/>
    <property type="molecule type" value="Genomic_DNA"/>
</dbReference>
<evidence type="ECO:0000256" key="6">
    <source>
        <dbReference type="ARBA" id="ARBA00023136"/>
    </source>
</evidence>
<feature type="binding site" evidence="7">
    <location>
        <position position="205"/>
    </location>
    <ligand>
        <name>Ca(2+)</name>
        <dbReference type="ChEBI" id="CHEBI:29108"/>
    </ligand>
</feature>
<gene>
    <name evidence="10" type="ORF">RF11_10436</name>
</gene>
<keyword evidence="8" id="KW-0862">Zinc</keyword>
<keyword evidence="5 9" id="KW-1133">Transmembrane helix</keyword>
<keyword evidence="4 9" id="KW-0378">Hydrolase</keyword>
<dbReference type="InterPro" id="IPR008901">
    <property type="entry name" value="ACER"/>
</dbReference>
<keyword evidence="7" id="KW-0106">Calcium</keyword>
<feature type="binding site" evidence="7">
    <location>
        <position position="203"/>
    </location>
    <ligand>
        <name>Ca(2+)</name>
        <dbReference type="ChEBI" id="CHEBI:29108"/>
    </ligand>
</feature>
<dbReference type="PANTHER" id="PTHR46187">
    <property type="entry name" value="ALKALINE CERAMIDASE 3"/>
    <property type="match status" value="1"/>
</dbReference>
<comment type="cofactor">
    <cofactor evidence="8">
        <name>Zn(2+)</name>
        <dbReference type="ChEBI" id="CHEBI:29105"/>
    </cofactor>
</comment>
<evidence type="ECO:0000256" key="4">
    <source>
        <dbReference type="ARBA" id="ARBA00022801"/>
    </source>
</evidence>
<organism evidence="10 11">
    <name type="scientific">Thelohanellus kitauei</name>
    <name type="common">Myxosporean</name>
    <dbReference type="NCBI Taxonomy" id="669202"/>
    <lineage>
        <taxon>Eukaryota</taxon>
        <taxon>Metazoa</taxon>
        <taxon>Cnidaria</taxon>
        <taxon>Myxozoa</taxon>
        <taxon>Myxosporea</taxon>
        <taxon>Bivalvulida</taxon>
        <taxon>Platysporina</taxon>
        <taxon>Myxobolidae</taxon>
        <taxon>Thelohanellus</taxon>
    </lineage>
</organism>
<dbReference type="EC" id="3.5.1.-" evidence="9"/>
<evidence type="ECO:0000256" key="2">
    <source>
        <dbReference type="ARBA" id="ARBA00009780"/>
    </source>
</evidence>
<dbReference type="GO" id="GO:0016811">
    <property type="term" value="F:hydrolase activity, acting on carbon-nitrogen (but not peptide) bonds, in linear amides"/>
    <property type="evidence" value="ECO:0007669"/>
    <property type="project" value="InterPro"/>
</dbReference>
<dbReference type="GO" id="GO:0046513">
    <property type="term" value="P:ceramide biosynthetic process"/>
    <property type="evidence" value="ECO:0007669"/>
    <property type="project" value="TreeGrafter"/>
</dbReference>
<feature type="binding site" evidence="8">
    <location>
        <position position="260"/>
    </location>
    <ligand>
        <name>Zn(2+)</name>
        <dbReference type="ChEBI" id="CHEBI:29105"/>
        <note>catalytic</note>
    </ligand>
</feature>
<name>A0A0C2JZQ9_THEKT</name>
<dbReference type="InterPro" id="IPR036397">
    <property type="entry name" value="RNaseH_sf"/>
</dbReference>
<evidence type="ECO:0000313" key="10">
    <source>
        <dbReference type="EMBL" id="KII75143.1"/>
    </source>
</evidence>
<keyword evidence="6 9" id="KW-0472">Membrane</keyword>
<comment type="similarity">
    <text evidence="2 9">Belongs to the alkaline ceramidase family.</text>
</comment>
<dbReference type="GO" id="GO:0046872">
    <property type="term" value="F:metal ion binding"/>
    <property type="evidence" value="ECO:0007669"/>
    <property type="project" value="UniProtKB-KW"/>
</dbReference>
<proteinExistence type="inferred from homology"/>
<reference evidence="10 11" key="1">
    <citation type="journal article" date="2014" name="Genome Biol. Evol.">
        <title>The genome of the myxosporean Thelohanellus kitauei shows adaptations to nutrient acquisition within its fish host.</title>
        <authorList>
            <person name="Yang Y."/>
            <person name="Xiong J."/>
            <person name="Zhou Z."/>
            <person name="Huo F."/>
            <person name="Miao W."/>
            <person name="Ran C."/>
            <person name="Liu Y."/>
            <person name="Zhang J."/>
            <person name="Feng J."/>
            <person name="Wang M."/>
            <person name="Wang M."/>
            <person name="Wang L."/>
            <person name="Yao B."/>
        </authorList>
    </citation>
    <scope>NUCLEOTIDE SEQUENCE [LARGE SCALE GENOMIC DNA]</scope>
    <source>
        <strain evidence="10">Wuqing</strain>
    </source>
</reference>
<protein>
    <recommendedName>
        <fullName evidence="9">Alkaline ceramidase</fullName>
        <ecNumber evidence="9">3.5.1.-</ecNumber>
    </recommendedName>
</protein>
<keyword evidence="11" id="KW-1185">Reference proteome</keyword>
<evidence type="ECO:0000256" key="3">
    <source>
        <dbReference type="ARBA" id="ARBA00022692"/>
    </source>
</evidence>
<keyword evidence="9" id="KW-0443">Lipid metabolism</keyword>
<feature type="binding site" evidence="7">
    <location>
        <position position="200"/>
    </location>
    <ligand>
        <name>Ca(2+)</name>
        <dbReference type="ChEBI" id="CHEBI:29108"/>
    </ligand>
</feature>
<comment type="subcellular location">
    <subcellularLocation>
        <location evidence="1">Membrane</location>
        <topology evidence="1">Multi-pass membrane protein</topology>
    </subcellularLocation>
</comment>
<comment type="caution">
    <text evidence="9">Lacks conserved residue(s) required for the propagation of feature annotation.</text>
</comment>
<feature type="binding site" evidence="7">
    <location>
        <position position="201"/>
    </location>
    <ligand>
        <name>Ca(2+)</name>
        <dbReference type="ChEBI" id="CHEBI:29108"/>
    </ligand>
</feature>
<comment type="caution">
    <text evidence="10">The sequence shown here is derived from an EMBL/GenBank/DDBJ whole genome shotgun (WGS) entry which is preliminary data.</text>
</comment>
<evidence type="ECO:0000256" key="7">
    <source>
        <dbReference type="PIRSR" id="PIRSR608901-1"/>
    </source>
</evidence>
<evidence type="ECO:0000256" key="9">
    <source>
        <dbReference type="RuleBase" id="RU364079"/>
    </source>
</evidence>
<evidence type="ECO:0000313" key="11">
    <source>
        <dbReference type="Proteomes" id="UP000031668"/>
    </source>
</evidence>
<dbReference type="GO" id="GO:0005789">
    <property type="term" value="C:endoplasmic reticulum membrane"/>
    <property type="evidence" value="ECO:0007669"/>
    <property type="project" value="TreeGrafter"/>
</dbReference>
<dbReference type="PANTHER" id="PTHR46187:SF1">
    <property type="entry name" value="ALKALINE PHYTOCERAMIDASE"/>
    <property type="match status" value="1"/>
</dbReference>
<dbReference type="Gene3D" id="3.30.420.10">
    <property type="entry name" value="Ribonuclease H-like superfamily/Ribonuclease H"/>
    <property type="match status" value="1"/>
</dbReference>